<evidence type="ECO:0000313" key="1">
    <source>
        <dbReference type="EMBL" id="OIR12782.1"/>
    </source>
</evidence>
<reference evidence="1" key="1">
    <citation type="submission" date="2016-10" db="EMBL/GenBank/DDBJ databases">
        <title>Sequence of Gallionella enrichment culture.</title>
        <authorList>
            <person name="Poehlein A."/>
            <person name="Muehling M."/>
            <person name="Daniel R."/>
        </authorList>
    </citation>
    <scope>NUCLEOTIDE SEQUENCE</scope>
</reference>
<gene>
    <name evidence="1" type="ORF">GALL_58490</name>
</gene>
<dbReference type="NCBIfam" id="TIGR04256">
    <property type="entry name" value="GxxExxY"/>
    <property type="match status" value="1"/>
</dbReference>
<proteinExistence type="predicted"/>
<organism evidence="1">
    <name type="scientific">mine drainage metagenome</name>
    <dbReference type="NCBI Taxonomy" id="410659"/>
    <lineage>
        <taxon>unclassified sequences</taxon>
        <taxon>metagenomes</taxon>
        <taxon>ecological metagenomes</taxon>
    </lineage>
</organism>
<sequence length="111" mass="12947">MKVHTQMGNGFQELIYHRALAIEMKKQELKFEDEIQVTIFYDGIEVGKRRVDFLVEKIIPVEIKAIKELDNIHLAQAINYLEAYKMEVGLLINFGSIRLDFKRIGIPNKAR</sequence>
<dbReference type="Pfam" id="PF13366">
    <property type="entry name" value="PDDEXK_3"/>
    <property type="match status" value="1"/>
</dbReference>
<dbReference type="EMBL" id="MLJW01000016">
    <property type="protein sequence ID" value="OIR12782.1"/>
    <property type="molecule type" value="Genomic_DNA"/>
</dbReference>
<protein>
    <recommendedName>
        <fullName evidence="2">GxxExxY protein</fullName>
    </recommendedName>
</protein>
<name>A0A1J5TL96_9ZZZZ</name>
<dbReference type="InterPro" id="IPR026350">
    <property type="entry name" value="GxxExxY"/>
</dbReference>
<comment type="caution">
    <text evidence="1">The sequence shown here is derived from an EMBL/GenBank/DDBJ whole genome shotgun (WGS) entry which is preliminary data.</text>
</comment>
<accession>A0A1J5TL96</accession>
<dbReference type="AlphaFoldDB" id="A0A1J5TL96"/>
<evidence type="ECO:0008006" key="2">
    <source>
        <dbReference type="Google" id="ProtNLM"/>
    </source>
</evidence>